<dbReference type="PANTHER" id="PTHR46565:SF20">
    <property type="entry name" value="COLD SHOCK DOMAIN-CONTAINING PROTEIN 4"/>
    <property type="match status" value="1"/>
</dbReference>
<dbReference type="Proteomes" id="UP001363151">
    <property type="component" value="Unassembled WGS sequence"/>
</dbReference>
<name>A0ABR1GB74_AURAN</name>
<dbReference type="PANTHER" id="PTHR46565">
    <property type="entry name" value="COLD SHOCK DOMAIN PROTEIN 2"/>
    <property type="match status" value="1"/>
</dbReference>
<reference evidence="3 4" key="1">
    <citation type="submission" date="2024-03" db="EMBL/GenBank/DDBJ databases">
        <title>Aureococcus anophagefferens CCMP1851 and Kratosvirus quantuckense: Draft genome of a second virus-susceptible host strain in the model system.</title>
        <authorList>
            <person name="Chase E."/>
            <person name="Truchon A.R."/>
            <person name="Schepens W."/>
            <person name="Wilhelm S.W."/>
        </authorList>
    </citation>
    <scope>NUCLEOTIDE SEQUENCE [LARGE SCALE GENOMIC DNA]</scope>
    <source>
        <strain evidence="3 4">CCMP1851</strain>
    </source>
</reference>
<proteinExistence type="predicted"/>
<dbReference type="InterPro" id="IPR011129">
    <property type="entry name" value="CSD"/>
</dbReference>
<dbReference type="EMBL" id="JBBJCI010000037">
    <property type="protein sequence ID" value="KAK7250418.1"/>
    <property type="molecule type" value="Genomic_DNA"/>
</dbReference>
<dbReference type="PROSITE" id="PS51857">
    <property type="entry name" value="CSD_2"/>
    <property type="match status" value="1"/>
</dbReference>
<dbReference type="SUPFAM" id="SSF50249">
    <property type="entry name" value="Nucleic acid-binding proteins"/>
    <property type="match status" value="1"/>
</dbReference>
<feature type="region of interest" description="Disordered" evidence="1">
    <location>
        <begin position="77"/>
        <end position="109"/>
    </location>
</feature>
<dbReference type="Gene3D" id="2.40.50.140">
    <property type="entry name" value="Nucleic acid-binding proteins"/>
    <property type="match status" value="1"/>
</dbReference>
<keyword evidence="4" id="KW-1185">Reference proteome</keyword>
<accession>A0ABR1GB74</accession>
<sequence>MFLATAVRSCRAFVPRAGLTMAPVRAPVRMFNTVKGYGFITPDNGGGDVFVHQTQIYARGFRSLAEGENVEFEIEMDQNGRERAVSVTGPEGDYVQGAPRPEPRYEDSY</sequence>
<evidence type="ECO:0000259" key="2">
    <source>
        <dbReference type="PROSITE" id="PS51857"/>
    </source>
</evidence>
<evidence type="ECO:0000313" key="3">
    <source>
        <dbReference type="EMBL" id="KAK7250418.1"/>
    </source>
</evidence>
<dbReference type="CDD" id="cd04458">
    <property type="entry name" value="CSP_CDS"/>
    <property type="match status" value="1"/>
</dbReference>
<dbReference type="PROSITE" id="PS00352">
    <property type="entry name" value="CSD_1"/>
    <property type="match status" value="1"/>
</dbReference>
<evidence type="ECO:0000313" key="4">
    <source>
        <dbReference type="Proteomes" id="UP001363151"/>
    </source>
</evidence>
<dbReference type="Pfam" id="PF00313">
    <property type="entry name" value="CSD"/>
    <property type="match status" value="1"/>
</dbReference>
<dbReference type="InterPro" id="IPR002059">
    <property type="entry name" value="CSP_DNA-bd"/>
</dbReference>
<organism evidence="3 4">
    <name type="scientific">Aureococcus anophagefferens</name>
    <name type="common">Harmful bloom alga</name>
    <dbReference type="NCBI Taxonomy" id="44056"/>
    <lineage>
        <taxon>Eukaryota</taxon>
        <taxon>Sar</taxon>
        <taxon>Stramenopiles</taxon>
        <taxon>Ochrophyta</taxon>
        <taxon>Pelagophyceae</taxon>
        <taxon>Pelagomonadales</taxon>
        <taxon>Pelagomonadaceae</taxon>
        <taxon>Aureococcus</taxon>
    </lineage>
</organism>
<evidence type="ECO:0000256" key="1">
    <source>
        <dbReference type="SAM" id="MobiDB-lite"/>
    </source>
</evidence>
<dbReference type="PRINTS" id="PR00050">
    <property type="entry name" value="COLDSHOCK"/>
</dbReference>
<feature type="domain" description="CSD" evidence="2">
    <location>
        <begin position="23"/>
        <end position="89"/>
    </location>
</feature>
<dbReference type="InterPro" id="IPR012340">
    <property type="entry name" value="NA-bd_OB-fold"/>
</dbReference>
<dbReference type="InterPro" id="IPR019844">
    <property type="entry name" value="CSD_CS"/>
</dbReference>
<protein>
    <submittedName>
        <fullName evidence="3">DNA binding protein</fullName>
    </submittedName>
</protein>
<comment type="caution">
    <text evidence="3">The sequence shown here is derived from an EMBL/GenBank/DDBJ whole genome shotgun (WGS) entry which is preliminary data.</text>
</comment>
<dbReference type="SMART" id="SM00357">
    <property type="entry name" value="CSP"/>
    <property type="match status" value="1"/>
</dbReference>
<gene>
    <name evidence="3" type="ORF">SO694_00007676</name>
</gene>